<gene>
    <name evidence="7" type="ORF">CBOVIS_LOCUS2624</name>
</gene>
<dbReference type="Proteomes" id="UP000494206">
    <property type="component" value="Unassembled WGS sequence"/>
</dbReference>
<feature type="compositionally biased region" description="Polar residues" evidence="5">
    <location>
        <begin position="85"/>
        <end position="97"/>
    </location>
</feature>
<dbReference type="GO" id="GO:0005634">
    <property type="term" value="C:nucleus"/>
    <property type="evidence" value="ECO:0007669"/>
    <property type="project" value="TreeGrafter"/>
</dbReference>
<protein>
    <recommendedName>
        <fullName evidence="6">RanBP2-type domain-containing protein</fullName>
    </recommendedName>
</protein>
<reference evidence="7 8" key="1">
    <citation type="submission" date="2020-04" db="EMBL/GenBank/DDBJ databases">
        <authorList>
            <person name="Laetsch R D."/>
            <person name="Stevens L."/>
            <person name="Kumar S."/>
            <person name="Blaxter L. M."/>
        </authorList>
    </citation>
    <scope>NUCLEOTIDE SEQUENCE [LARGE SCALE GENOMIC DNA]</scope>
</reference>
<proteinExistence type="predicted"/>
<feature type="compositionally biased region" description="Basic and acidic residues" evidence="5">
    <location>
        <begin position="281"/>
        <end position="295"/>
    </location>
</feature>
<feature type="compositionally biased region" description="Basic and acidic residues" evidence="5">
    <location>
        <begin position="69"/>
        <end position="84"/>
    </location>
</feature>
<feature type="compositionally biased region" description="Basic and acidic residues" evidence="5">
    <location>
        <begin position="202"/>
        <end position="214"/>
    </location>
</feature>
<feature type="compositionally biased region" description="Low complexity" evidence="5">
    <location>
        <begin position="103"/>
        <end position="122"/>
    </location>
</feature>
<keyword evidence="2 4" id="KW-0863">Zinc-finger</keyword>
<feature type="compositionally biased region" description="Low complexity" evidence="5">
    <location>
        <begin position="264"/>
        <end position="273"/>
    </location>
</feature>
<feature type="region of interest" description="Disordered" evidence="5">
    <location>
        <begin position="69"/>
        <end position="295"/>
    </location>
</feature>
<dbReference type="GO" id="GO:0045893">
    <property type="term" value="P:positive regulation of DNA-templated transcription"/>
    <property type="evidence" value="ECO:0007669"/>
    <property type="project" value="InterPro"/>
</dbReference>
<dbReference type="PROSITE" id="PS50199">
    <property type="entry name" value="ZF_RANBP2_2"/>
    <property type="match status" value="1"/>
</dbReference>
<comment type="caution">
    <text evidence="7">The sequence shown here is derived from an EMBL/GenBank/DDBJ whole genome shotgun (WGS) entry which is preliminary data.</text>
</comment>
<name>A0A8S1EIH2_9PELO</name>
<evidence type="ECO:0000256" key="4">
    <source>
        <dbReference type="PROSITE-ProRule" id="PRU00322"/>
    </source>
</evidence>
<dbReference type="SUPFAM" id="SSF90209">
    <property type="entry name" value="Ran binding protein zinc finger-like"/>
    <property type="match status" value="1"/>
</dbReference>
<feature type="compositionally biased region" description="Polar residues" evidence="5">
    <location>
        <begin position="246"/>
        <end position="263"/>
    </location>
</feature>
<evidence type="ECO:0000313" key="7">
    <source>
        <dbReference type="EMBL" id="CAB3399523.1"/>
    </source>
</evidence>
<feature type="domain" description="RanBP2-type" evidence="6">
    <location>
        <begin position="16"/>
        <end position="46"/>
    </location>
</feature>
<keyword evidence="3" id="KW-0862">Zinc</keyword>
<dbReference type="InterPro" id="IPR039958">
    <property type="entry name" value="RYBP/YAF2"/>
</dbReference>
<dbReference type="GO" id="GO:0003677">
    <property type="term" value="F:DNA binding"/>
    <property type="evidence" value="ECO:0007669"/>
    <property type="project" value="TreeGrafter"/>
</dbReference>
<dbReference type="GO" id="GO:0008270">
    <property type="term" value="F:zinc ion binding"/>
    <property type="evidence" value="ECO:0007669"/>
    <property type="project" value="UniProtKB-KW"/>
</dbReference>
<dbReference type="InterPro" id="IPR001876">
    <property type="entry name" value="Znf_RanBP2"/>
</dbReference>
<evidence type="ECO:0000256" key="5">
    <source>
        <dbReference type="SAM" id="MobiDB-lite"/>
    </source>
</evidence>
<dbReference type="Gene3D" id="4.10.1060.10">
    <property type="entry name" value="Zinc finger, RanBP2-type"/>
    <property type="match status" value="1"/>
</dbReference>
<organism evidence="7 8">
    <name type="scientific">Caenorhabditis bovis</name>
    <dbReference type="NCBI Taxonomy" id="2654633"/>
    <lineage>
        <taxon>Eukaryota</taxon>
        <taxon>Metazoa</taxon>
        <taxon>Ecdysozoa</taxon>
        <taxon>Nematoda</taxon>
        <taxon>Chromadorea</taxon>
        <taxon>Rhabditida</taxon>
        <taxon>Rhabditina</taxon>
        <taxon>Rhabditomorpha</taxon>
        <taxon>Rhabditoidea</taxon>
        <taxon>Rhabditidae</taxon>
        <taxon>Peloderinae</taxon>
        <taxon>Caenorhabditis</taxon>
    </lineage>
</organism>
<evidence type="ECO:0000256" key="2">
    <source>
        <dbReference type="ARBA" id="ARBA00022771"/>
    </source>
</evidence>
<evidence type="ECO:0000256" key="1">
    <source>
        <dbReference type="ARBA" id="ARBA00022723"/>
    </source>
</evidence>
<evidence type="ECO:0000259" key="6">
    <source>
        <dbReference type="PROSITE" id="PS50199"/>
    </source>
</evidence>
<dbReference type="PANTHER" id="PTHR12920">
    <property type="entry name" value="RYBP AND YAF2-RELATED"/>
    <property type="match status" value="1"/>
</dbReference>
<dbReference type="InterPro" id="IPR036443">
    <property type="entry name" value="Znf_RanBP2_sf"/>
</dbReference>
<accession>A0A8S1EIH2</accession>
<keyword evidence="1" id="KW-0479">Metal-binding</keyword>
<sequence>MSSRKRVRKAESDDDDDGATWACQSCTFQNRYDTFRCEMCESRRGTSTRKARLSENVVEMQKTVHDMMLKQAEKERQIRRKEQNLFRSLTPASSTRGASPALSQRSGSPNPRSNSSTRKSTPVSNGKVKKEEMKRRTCVKENTPKPESRRTKREAADIVDLKKVKEEPSESPSDSKKMAKELKMEKKFSLPLEKSPNSPPVIKKEIGVMEDASKLKPSTSKANDDVIMSPPPTLSKHTTPLKRPSAPSTPNLSPANSRQSYETDLSSDSSSSLARSLEPPSDERRQISASRRIPDYKIQRDIAKKIVIEVNGIPAVFYEFARRIPPNNAAAASNSS</sequence>
<keyword evidence="8" id="KW-1185">Reference proteome</keyword>
<evidence type="ECO:0000256" key="3">
    <source>
        <dbReference type="ARBA" id="ARBA00022833"/>
    </source>
</evidence>
<dbReference type="PANTHER" id="PTHR12920:SF4">
    <property type="entry name" value="GEO03726P1"/>
    <property type="match status" value="1"/>
</dbReference>
<evidence type="ECO:0000313" key="8">
    <source>
        <dbReference type="Proteomes" id="UP000494206"/>
    </source>
</evidence>
<feature type="compositionally biased region" description="Basic and acidic residues" evidence="5">
    <location>
        <begin position="128"/>
        <end position="188"/>
    </location>
</feature>
<feature type="region of interest" description="Disordered" evidence="5">
    <location>
        <begin position="1"/>
        <end position="20"/>
    </location>
</feature>
<dbReference type="OrthoDB" id="10063208at2759"/>
<dbReference type="EMBL" id="CADEPM010000002">
    <property type="protein sequence ID" value="CAB3399523.1"/>
    <property type="molecule type" value="Genomic_DNA"/>
</dbReference>
<dbReference type="GO" id="GO:0003712">
    <property type="term" value="F:transcription coregulator activity"/>
    <property type="evidence" value="ECO:0007669"/>
    <property type="project" value="TreeGrafter"/>
</dbReference>
<dbReference type="AlphaFoldDB" id="A0A8S1EIH2"/>
<dbReference type="PROSITE" id="PS01358">
    <property type="entry name" value="ZF_RANBP2_1"/>
    <property type="match status" value="1"/>
</dbReference>
<dbReference type="SMART" id="SM00547">
    <property type="entry name" value="ZnF_RBZ"/>
    <property type="match status" value="1"/>
</dbReference>